<feature type="compositionally biased region" description="Low complexity" evidence="1">
    <location>
        <begin position="497"/>
        <end position="508"/>
    </location>
</feature>
<dbReference type="Proteomes" id="UP001281761">
    <property type="component" value="Unassembled WGS sequence"/>
</dbReference>
<feature type="compositionally biased region" description="Basic and acidic residues" evidence="1">
    <location>
        <begin position="428"/>
        <end position="438"/>
    </location>
</feature>
<feature type="compositionally biased region" description="Low complexity" evidence="1">
    <location>
        <begin position="319"/>
        <end position="372"/>
    </location>
</feature>
<name>A0ABQ9XKP0_9EUKA</name>
<protein>
    <recommendedName>
        <fullName evidence="4">Arrestin C-terminal-like domain-containing protein</fullName>
    </recommendedName>
</protein>
<gene>
    <name evidence="2" type="ORF">BLNAU_13022</name>
</gene>
<comment type="caution">
    <text evidence="2">The sequence shown here is derived from an EMBL/GenBank/DDBJ whole genome shotgun (WGS) entry which is preliminary data.</text>
</comment>
<evidence type="ECO:0000313" key="3">
    <source>
        <dbReference type="Proteomes" id="UP001281761"/>
    </source>
</evidence>
<keyword evidence="3" id="KW-1185">Reference proteome</keyword>
<feature type="region of interest" description="Disordered" evidence="1">
    <location>
        <begin position="313"/>
        <end position="397"/>
    </location>
</feature>
<sequence length="634" mass="69953">MFKCKPPALHFFFDKLYKRYTTAFDVHNKTPNQIPLEFIIPPGFPLSTSCGTRISLFPNQQSSFSPLFAPSEFIKYVGEMKLRSREEIIVIPVDATPMYTNIILPPIVSFGQCKVGTRITKAFSFEAMYDLEYPFSVDVRELHPCVQTSATEALIPRQGYLNWSLTLVTDPTVFVDTGIITLGKLTISGNGIRSRTTTIQCEIVGPLPSPEETKGMAKISTTETSHGKYRRPLVPLQKLNIAIQAIVTHQASSHHFPVSPVPTNLLELDRHTGETPKILTQKATLPTIVHIHDWYDQLSTKFNRNGIITKQDRNHLRTKTGPTLTSTSTGLSSTNNTSTLETTTLTTSALSSLQRGTTQPTTTDETPTTTDQTRTESSRTHSRTKYSSSKSSFVDSVTGSSQLTNELLSQPITLETLQGQPAKQPQPIKEDDNHHEAPKIPTFSTPVVTAPLISTIPSSHSHSHSYTESFSLSGSTSITGASSTSDFSVTSQGMVPKSKNSTATSSGSSVLHARLIENSRQEAVVWTVPGLQQSIQEKSQSTYNANFFMDATQAIHAILNAAIEIELTQTDTLQKIHHAASKFVSFMRFSHNVSGARTCVIQCENHNDLLRMYGGMKWRCKGSVTYYDRVGSKK</sequence>
<dbReference type="EMBL" id="JARBJD010000109">
    <property type="protein sequence ID" value="KAK2952040.1"/>
    <property type="molecule type" value="Genomic_DNA"/>
</dbReference>
<evidence type="ECO:0000313" key="2">
    <source>
        <dbReference type="EMBL" id="KAK2952040.1"/>
    </source>
</evidence>
<feature type="region of interest" description="Disordered" evidence="1">
    <location>
        <begin position="418"/>
        <end position="444"/>
    </location>
</feature>
<evidence type="ECO:0008006" key="4">
    <source>
        <dbReference type="Google" id="ProtNLM"/>
    </source>
</evidence>
<organism evidence="2 3">
    <name type="scientific">Blattamonas nauphoetae</name>
    <dbReference type="NCBI Taxonomy" id="2049346"/>
    <lineage>
        <taxon>Eukaryota</taxon>
        <taxon>Metamonada</taxon>
        <taxon>Preaxostyla</taxon>
        <taxon>Oxymonadida</taxon>
        <taxon>Blattamonas</taxon>
    </lineage>
</organism>
<reference evidence="2 3" key="1">
    <citation type="journal article" date="2022" name="bioRxiv">
        <title>Genomics of Preaxostyla Flagellates Illuminates Evolutionary Transitions and the Path Towards Mitochondrial Loss.</title>
        <authorList>
            <person name="Novak L.V.F."/>
            <person name="Treitli S.C."/>
            <person name="Pyrih J."/>
            <person name="Halakuc P."/>
            <person name="Pipaliya S.V."/>
            <person name="Vacek V."/>
            <person name="Brzon O."/>
            <person name="Soukal P."/>
            <person name="Eme L."/>
            <person name="Dacks J.B."/>
            <person name="Karnkowska A."/>
            <person name="Elias M."/>
            <person name="Hampl V."/>
        </authorList>
    </citation>
    <scope>NUCLEOTIDE SEQUENCE [LARGE SCALE GENOMIC DNA]</scope>
    <source>
        <strain evidence="2">NAU3</strain>
        <tissue evidence="2">Gut</tissue>
    </source>
</reference>
<feature type="compositionally biased region" description="Low complexity" evidence="1">
    <location>
        <begin position="385"/>
        <end position="397"/>
    </location>
</feature>
<accession>A0ABQ9XKP0</accession>
<feature type="region of interest" description="Disordered" evidence="1">
    <location>
        <begin position="482"/>
        <end position="508"/>
    </location>
</feature>
<evidence type="ECO:0000256" key="1">
    <source>
        <dbReference type="SAM" id="MobiDB-lite"/>
    </source>
</evidence>
<proteinExistence type="predicted"/>